<dbReference type="InterPro" id="IPR049747">
    <property type="entry name" value="SCO2522-like"/>
</dbReference>
<dbReference type="Proteomes" id="UP001240236">
    <property type="component" value="Unassembled WGS sequence"/>
</dbReference>
<gene>
    <name evidence="2" type="ORF">J2S42_006262</name>
</gene>
<evidence type="ECO:0000313" key="2">
    <source>
        <dbReference type="EMBL" id="MDQ0369593.1"/>
    </source>
</evidence>
<reference evidence="2 3" key="1">
    <citation type="submission" date="2023-07" db="EMBL/GenBank/DDBJ databases">
        <title>Sequencing the genomes of 1000 actinobacteria strains.</title>
        <authorList>
            <person name="Klenk H.-P."/>
        </authorList>
    </citation>
    <scope>NUCLEOTIDE SEQUENCE [LARGE SCALE GENOMIC DNA]</scope>
    <source>
        <strain evidence="2 3">DSM 44709</strain>
    </source>
</reference>
<dbReference type="EMBL" id="JAUSUZ010000001">
    <property type="protein sequence ID" value="MDQ0369593.1"/>
    <property type="molecule type" value="Genomic_DNA"/>
</dbReference>
<organism evidence="2 3">
    <name type="scientific">Catenuloplanes indicus</name>
    <dbReference type="NCBI Taxonomy" id="137267"/>
    <lineage>
        <taxon>Bacteria</taxon>
        <taxon>Bacillati</taxon>
        <taxon>Actinomycetota</taxon>
        <taxon>Actinomycetes</taxon>
        <taxon>Micromonosporales</taxon>
        <taxon>Micromonosporaceae</taxon>
        <taxon>Catenuloplanes</taxon>
    </lineage>
</organism>
<dbReference type="RefSeq" id="WP_307244926.1">
    <property type="nucleotide sequence ID" value="NZ_JAUSUZ010000001.1"/>
</dbReference>
<feature type="region of interest" description="Disordered" evidence="1">
    <location>
        <begin position="133"/>
        <end position="171"/>
    </location>
</feature>
<evidence type="ECO:0000256" key="1">
    <source>
        <dbReference type="SAM" id="MobiDB-lite"/>
    </source>
</evidence>
<protein>
    <submittedName>
        <fullName evidence="2">Uncharacterized protein</fullName>
    </submittedName>
</protein>
<dbReference type="NCBIfam" id="NF040566">
    <property type="entry name" value="SCO2522_fam"/>
    <property type="match status" value="1"/>
</dbReference>
<proteinExistence type="predicted"/>
<dbReference type="AlphaFoldDB" id="A0AAE3W4C5"/>
<keyword evidence="3" id="KW-1185">Reference proteome</keyword>
<accession>A0AAE3W4C5</accession>
<name>A0AAE3W4C5_9ACTN</name>
<feature type="compositionally biased region" description="Polar residues" evidence="1">
    <location>
        <begin position="140"/>
        <end position="153"/>
    </location>
</feature>
<evidence type="ECO:0000313" key="3">
    <source>
        <dbReference type="Proteomes" id="UP001240236"/>
    </source>
</evidence>
<sequence>MTVPEVTYTETTATPRVRSTPLAHLSIELGHLYMEDFAAGPERLRAQFRRVRPWADALRRVEADSRPGQASRISTCFLIDDYFAPFGSPADVIPELAAAADEAGLRIDYIARESACATTDGVEVARIVESRLVADPPRGTNGSRPPTHQSGWLSNGEPPSTGAAASEAMDAARGWQPPRQNAVKNHSIYVDVEIWQERKTGRLWACPFLAAVWQLLRLGLLRDRGEPVWRPEPATRADLPASWHELPAVIQWEPRAAPFTALRTASVLDTRFIEIETAVRVILSQVAVQRDVAEQVATRAAAEGITIPDEVVDRIDYVFTSRA</sequence>
<comment type="caution">
    <text evidence="2">The sequence shown here is derived from an EMBL/GenBank/DDBJ whole genome shotgun (WGS) entry which is preliminary data.</text>
</comment>